<reference evidence="2" key="1">
    <citation type="journal article" date="2014" name="PLoS ONE">
        <title>Transcriptome-Based Identification of ABC Transporters in the Western Tarnished Plant Bug Lygus hesperus.</title>
        <authorList>
            <person name="Hull J.J."/>
            <person name="Chaney K."/>
            <person name="Geib S.M."/>
            <person name="Fabrick J.A."/>
            <person name="Brent C.S."/>
            <person name="Walsh D."/>
            <person name="Lavine L.C."/>
        </authorList>
    </citation>
    <scope>NUCLEOTIDE SEQUENCE</scope>
</reference>
<sequence>LFRSWTNEEVLDDLRNQFGIHSVLQVDRKLEWKSKNPLDMCIVDFRKDLDPEKIYEIKQVLKGRVTVHPIKSSKHPSQCKRCQEFNHTKNYCSKPPRCVKCAKG</sequence>
<organism evidence="2">
    <name type="scientific">Lygus hesperus</name>
    <name type="common">Western plant bug</name>
    <dbReference type="NCBI Taxonomy" id="30085"/>
    <lineage>
        <taxon>Eukaryota</taxon>
        <taxon>Metazoa</taxon>
        <taxon>Ecdysozoa</taxon>
        <taxon>Arthropoda</taxon>
        <taxon>Hexapoda</taxon>
        <taxon>Insecta</taxon>
        <taxon>Pterygota</taxon>
        <taxon>Neoptera</taxon>
        <taxon>Paraneoptera</taxon>
        <taxon>Hemiptera</taxon>
        <taxon>Heteroptera</taxon>
        <taxon>Panheteroptera</taxon>
        <taxon>Cimicomorpha</taxon>
        <taxon>Miridae</taxon>
        <taxon>Mirini</taxon>
        <taxon>Lygus</taxon>
    </lineage>
</organism>
<feature type="non-terminal residue" evidence="2">
    <location>
        <position position="1"/>
    </location>
</feature>
<dbReference type="AlphaFoldDB" id="A0A0A9VUV8"/>
<protein>
    <submittedName>
        <fullName evidence="2">Nucleic-acid-binding protein from transposon X-element</fullName>
    </submittedName>
</protein>
<evidence type="ECO:0000259" key="1">
    <source>
        <dbReference type="Pfam" id="PF07530"/>
    </source>
</evidence>
<proteinExistence type="predicted"/>
<feature type="non-terminal residue" evidence="2">
    <location>
        <position position="104"/>
    </location>
</feature>
<dbReference type="Pfam" id="PF07530">
    <property type="entry name" value="PRE_C2HC"/>
    <property type="match status" value="1"/>
</dbReference>
<gene>
    <name evidence="2" type="ORF">CM83_105328</name>
</gene>
<reference evidence="2" key="2">
    <citation type="submission" date="2014-07" db="EMBL/GenBank/DDBJ databases">
        <authorList>
            <person name="Hull J."/>
        </authorList>
    </citation>
    <scope>NUCLEOTIDE SEQUENCE</scope>
</reference>
<evidence type="ECO:0000313" key="2">
    <source>
        <dbReference type="EMBL" id="JAF98995.1"/>
    </source>
</evidence>
<dbReference type="EMBL" id="GBHO01044608">
    <property type="protein sequence ID" value="JAF98995.1"/>
    <property type="molecule type" value="Transcribed_RNA"/>
</dbReference>
<name>A0A0A9VUV8_LYGHE</name>
<feature type="domain" description="Pre-C2HC" evidence="1">
    <location>
        <begin position="21"/>
        <end position="69"/>
    </location>
</feature>
<dbReference type="InterPro" id="IPR006579">
    <property type="entry name" value="Pre_C2HC_dom"/>
</dbReference>
<accession>A0A0A9VUV8</accession>